<dbReference type="GO" id="GO:0016740">
    <property type="term" value="F:transferase activity"/>
    <property type="evidence" value="ECO:0007669"/>
    <property type="project" value="UniProtKB-KW"/>
</dbReference>
<comment type="function">
    <text evidence="8">Subunit of the oligosaccharyl transferase (OST) complex that catalyzes the initial transfer of a defined glycan (Glc(3)Man(9)GlcNAc(2) in eukaryotes) from the lipid carrier dolichol-pyrophosphate to an asparagine residue within an Asn-X-Ser/Thr consensus motif in nascent polypeptide chains, the first step in protein N-glycosylation. N-glycosylation occurs cotranslationally and the complex associates with the Sec61 complex at the channel-forming translocon complex that mediates protein translocation across the endoplasmic reticulum (ER).</text>
</comment>
<proteinExistence type="inferred from homology"/>
<dbReference type="STRING" id="210143.A0A1R3HTT8"/>
<evidence type="ECO:0000256" key="6">
    <source>
        <dbReference type="ARBA" id="ARBA00022989"/>
    </source>
</evidence>
<dbReference type="InterPro" id="IPR005013">
    <property type="entry name" value="DDOST_48_kDa_subunit"/>
</dbReference>
<reference evidence="11 12" key="1">
    <citation type="submission" date="2013-09" db="EMBL/GenBank/DDBJ databases">
        <title>Corchorus capsularis genome sequencing.</title>
        <authorList>
            <person name="Alam M."/>
            <person name="Haque M.S."/>
            <person name="Islam M.S."/>
            <person name="Emdad E.M."/>
            <person name="Islam M.M."/>
            <person name="Ahmed B."/>
            <person name="Halim A."/>
            <person name="Hossen Q.M.M."/>
            <person name="Hossain M.Z."/>
            <person name="Ahmed R."/>
            <person name="Khan M.M."/>
            <person name="Islam R."/>
            <person name="Rashid M.M."/>
            <person name="Khan S.A."/>
            <person name="Rahman M.S."/>
            <person name="Alam M."/>
        </authorList>
    </citation>
    <scope>NUCLEOTIDE SEQUENCE [LARGE SCALE GENOMIC DNA]</scope>
    <source>
        <strain evidence="12">cv. CVL-1</strain>
        <tissue evidence="11">Whole seedling</tissue>
    </source>
</reference>
<evidence type="ECO:0000313" key="11">
    <source>
        <dbReference type="EMBL" id="OMO73797.1"/>
    </source>
</evidence>
<gene>
    <name evidence="11" type="ORF">CCACVL1_17143</name>
</gene>
<dbReference type="Pfam" id="PF23358">
    <property type="entry name" value="OST48_MD"/>
    <property type="match status" value="1"/>
</dbReference>
<dbReference type="PANTHER" id="PTHR10830">
    <property type="entry name" value="DOLICHYL-DIPHOSPHOOLIGOSACCHARIDE--PROTEIN GLYCOSYLTRANSFERASE 48 KDA SUBUNIT"/>
    <property type="match status" value="1"/>
</dbReference>
<keyword evidence="8" id="KW-0732">Signal</keyword>
<dbReference type="OMA" id="AHDEYPR"/>
<comment type="caution">
    <text evidence="11">The sequence shown here is derived from an EMBL/GenBank/DDBJ whole genome shotgun (WGS) entry which is preliminary data.</text>
</comment>
<dbReference type="InterPro" id="IPR055459">
    <property type="entry name" value="OST48_MD"/>
</dbReference>
<evidence type="ECO:0000256" key="8">
    <source>
        <dbReference type="RuleBase" id="RU361142"/>
    </source>
</evidence>
<evidence type="ECO:0000256" key="3">
    <source>
        <dbReference type="ARBA" id="ARBA00008743"/>
    </source>
</evidence>
<feature type="transmembrane region" description="Helical" evidence="8">
    <location>
        <begin position="413"/>
        <end position="435"/>
    </location>
</feature>
<evidence type="ECO:0000256" key="1">
    <source>
        <dbReference type="ARBA" id="ARBA00004479"/>
    </source>
</evidence>
<keyword evidence="12" id="KW-1185">Reference proteome</keyword>
<keyword evidence="4 8" id="KW-0812">Transmembrane</keyword>
<keyword evidence="11" id="KW-0808">Transferase</keyword>
<protein>
    <recommendedName>
        <fullName evidence="8">Dolichyl-diphosphooligosaccharide--protein glycosyltransferase 48 kDa subunit</fullName>
        <shortName evidence="8">Oligosaccharyl transferase 48 kDa subunit</shortName>
    </recommendedName>
</protein>
<evidence type="ECO:0000256" key="4">
    <source>
        <dbReference type="ARBA" id="ARBA00022692"/>
    </source>
</evidence>
<dbReference type="GO" id="GO:0018279">
    <property type="term" value="P:protein N-linked glycosylation via asparagine"/>
    <property type="evidence" value="ECO:0007669"/>
    <property type="project" value="UniProtKB-UniRule"/>
</dbReference>
<accession>A0A1R3HTT8</accession>
<evidence type="ECO:0000256" key="5">
    <source>
        <dbReference type="ARBA" id="ARBA00022824"/>
    </source>
</evidence>
<comment type="similarity">
    <text evidence="3 8">Belongs to the DDOST 48 kDa subunit family.</text>
</comment>
<evidence type="ECO:0000256" key="2">
    <source>
        <dbReference type="ARBA" id="ARBA00004922"/>
    </source>
</evidence>
<dbReference type="UniPathway" id="UPA00378"/>
<comment type="pathway">
    <text evidence="2 8">Protein modification; protein glycosylation.</text>
</comment>
<feature type="chain" id="PRO_5011813255" description="Dolichyl-diphosphooligosaccharide--protein glycosyltransferase 48 kDa subunit" evidence="8">
    <location>
        <begin position="23"/>
        <end position="437"/>
    </location>
</feature>
<keyword evidence="7 8" id="KW-0472">Membrane</keyword>
<dbReference type="AlphaFoldDB" id="A0A1R3HTT8"/>
<dbReference type="InterPro" id="IPR055457">
    <property type="entry name" value="OST48_N"/>
</dbReference>
<sequence>MGKFWVIFVALISILLPFLCNSFSPETPTDRRVLVLLDDFAIKSSHSLYFNSLKSRGFDLDFKLADDPNIALQRYGQYLYDALILFCPSVERFGGSVDLAGILSFVDSGHDLIIAADANASDVIREVATECGVDFDEDHSAMVIDHTSYAVSETEGDHTLIAGDDFIKSDVILGSKKINAPVLFKGIGHSLNPANSLVLKVLSASPAAYSANPKSKLSTPPSLTGSAISLVSVVQARNNARVLITGSISMFSNRFFRSGVQKAGSPTKHEKSGNEQFSTEISKWVFHERGHLKAVNVKHHKVGETEEPALYRINDDLEYSVEIYEWSGTSWEPYVAGDVQVQFYMMSPYVLKTLSNNKKGLYSTSFKVPDVYGVFQFKVEYQKLGYTSLSLSKQIPVRPYRHNEYERFIPAAYPYYGAAFSMMAGFFIFSFVHLYSK</sequence>
<comment type="subunit">
    <text evidence="8">Component of the oligosaccharyltransferase (OST) complex.</text>
</comment>
<name>A0A1R3HTT8_COCAP</name>
<dbReference type="GO" id="GO:0008250">
    <property type="term" value="C:oligosaccharyltransferase complex"/>
    <property type="evidence" value="ECO:0007669"/>
    <property type="project" value="TreeGrafter"/>
</dbReference>
<feature type="domain" description="OST48 middle" evidence="10">
    <location>
        <begin position="299"/>
        <end position="437"/>
    </location>
</feature>
<dbReference type="PANTHER" id="PTHR10830:SF0">
    <property type="entry name" value="DOLICHYL-DIPHOSPHOOLIGOSACCHARIDE--PROTEIN GLYCOSYLTRANSFERASE 48 KDA SUBUNIT"/>
    <property type="match status" value="1"/>
</dbReference>
<dbReference type="Pfam" id="PF03345">
    <property type="entry name" value="OST48_N"/>
    <property type="match status" value="1"/>
</dbReference>
<keyword evidence="5 8" id="KW-0256">Endoplasmic reticulum</keyword>
<organism evidence="11 12">
    <name type="scientific">Corchorus capsularis</name>
    <name type="common">Jute</name>
    <dbReference type="NCBI Taxonomy" id="210143"/>
    <lineage>
        <taxon>Eukaryota</taxon>
        <taxon>Viridiplantae</taxon>
        <taxon>Streptophyta</taxon>
        <taxon>Embryophyta</taxon>
        <taxon>Tracheophyta</taxon>
        <taxon>Spermatophyta</taxon>
        <taxon>Magnoliopsida</taxon>
        <taxon>eudicotyledons</taxon>
        <taxon>Gunneridae</taxon>
        <taxon>Pentapetalae</taxon>
        <taxon>rosids</taxon>
        <taxon>malvids</taxon>
        <taxon>Malvales</taxon>
        <taxon>Malvaceae</taxon>
        <taxon>Grewioideae</taxon>
        <taxon>Apeibeae</taxon>
        <taxon>Corchorus</taxon>
    </lineage>
</organism>
<comment type="subcellular location">
    <subcellularLocation>
        <location evidence="8">Endoplasmic reticulum membrane</location>
        <topology evidence="8">Single-pass type I membrane protein</topology>
    </subcellularLocation>
    <subcellularLocation>
        <location evidence="1">Membrane</location>
        <topology evidence="1">Single-pass type I membrane protein</topology>
    </subcellularLocation>
</comment>
<dbReference type="Proteomes" id="UP000188268">
    <property type="component" value="Unassembled WGS sequence"/>
</dbReference>
<evidence type="ECO:0000313" key="12">
    <source>
        <dbReference type="Proteomes" id="UP000188268"/>
    </source>
</evidence>
<evidence type="ECO:0000259" key="9">
    <source>
        <dbReference type="Pfam" id="PF03345"/>
    </source>
</evidence>
<keyword evidence="6 8" id="KW-1133">Transmembrane helix</keyword>
<evidence type="ECO:0000256" key="7">
    <source>
        <dbReference type="ARBA" id="ARBA00023136"/>
    </source>
</evidence>
<feature type="signal peptide" evidence="8">
    <location>
        <begin position="1"/>
        <end position="22"/>
    </location>
</feature>
<dbReference type="EMBL" id="AWWV01011161">
    <property type="protein sequence ID" value="OMO73797.1"/>
    <property type="molecule type" value="Genomic_DNA"/>
</dbReference>
<feature type="domain" description="OST48 N-terminal" evidence="9">
    <location>
        <begin position="32"/>
        <end position="285"/>
    </location>
</feature>
<dbReference type="Gramene" id="OMO73797">
    <property type="protein sequence ID" value="OMO73797"/>
    <property type="gene ID" value="CCACVL1_17143"/>
</dbReference>
<dbReference type="OrthoDB" id="29105at2759"/>
<evidence type="ECO:0000259" key="10">
    <source>
        <dbReference type="Pfam" id="PF23358"/>
    </source>
</evidence>